<evidence type="ECO:0000256" key="1">
    <source>
        <dbReference type="SAM" id="Phobius"/>
    </source>
</evidence>
<dbReference type="CDD" id="cd12797">
    <property type="entry name" value="M23_peptidase"/>
    <property type="match status" value="1"/>
</dbReference>
<dbReference type="InterPro" id="IPR016047">
    <property type="entry name" value="M23ase_b-sheet_dom"/>
</dbReference>
<sequence length="320" mass="37712">MVSNKVIIFLANLYCQIILPCELIYMIFTVRYDTVSEYILLVIYVLVMFFFHFSFFYWGYTSFYLRYVYSFFIIIGTFLIIYRIIFIQDITFGQLSDLINSFRRIIFIIVFTIIDINIILSKRKKKNCFDLTFPFKNGRFLVIDGGDGKKSYFTNYHYYGWKRKNIKNYYSMRFAVDLIKLNKCGFQKGNLLSSYNKAYNIYGEKVYSPIAGQVVKVMGNLDDNIPHSRFPNNTGNQIIIRSNNYYISLYHFKKDTIVVNLGQNLEIGDYLGEVGNSGYSIIPHLHIQVVYSEDSDYWLGESIPIIFDNIYPVKNYVIKS</sequence>
<feature type="transmembrane region" description="Helical" evidence="1">
    <location>
        <begin position="105"/>
        <end position="121"/>
    </location>
</feature>
<dbReference type="Proteomes" id="UP000469523">
    <property type="component" value="Unassembled WGS sequence"/>
</dbReference>
<evidence type="ECO:0000259" key="2">
    <source>
        <dbReference type="Pfam" id="PF01551"/>
    </source>
</evidence>
<dbReference type="GO" id="GO:0004222">
    <property type="term" value="F:metalloendopeptidase activity"/>
    <property type="evidence" value="ECO:0007669"/>
    <property type="project" value="TreeGrafter"/>
</dbReference>
<feature type="transmembrane region" description="Helical" evidence="1">
    <location>
        <begin position="38"/>
        <end position="58"/>
    </location>
</feature>
<reference evidence="3 4" key="1">
    <citation type="submission" date="2019-09" db="EMBL/GenBank/DDBJ databases">
        <title>In-depth cultivation of the pig gut microbiome towards novel bacterial diversity and tailored functional studies.</title>
        <authorList>
            <person name="Wylensek D."/>
            <person name="Hitch T.C.A."/>
            <person name="Clavel T."/>
        </authorList>
    </citation>
    <scope>NUCLEOTIDE SEQUENCE [LARGE SCALE GENOMIC DNA]</scope>
    <source>
        <strain evidence="3 4">WCA3-693-APC-4?</strain>
    </source>
</reference>
<evidence type="ECO:0000313" key="4">
    <source>
        <dbReference type="Proteomes" id="UP000469523"/>
    </source>
</evidence>
<gene>
    <name evidence="3" type="ORF">FYJ83_08980</name>
</gene>
<keyword evidence="1" id="KW-0472">Membrane</keyword>
<dbReference type="PANTHER" id="PTHR21666">
    <property type="entry name" value="PEPTIDASE-RELATED"/>
    <property type="match status" value="1"/>
</dbReference>
<accession>A0A6N7XUZ6</accession>
<dbReference type="PANTHER" id="PTHR21666:SF270">
    <property type="entry name" value="MUREIN HYDROLASE ACTIVATOR ENVC"/>
    <property type="match status" value="1"/>
</dbReference>
<keyword evidence="4" id="KW-1185">Reference proteome</keyword>
<keyword evidence="1" id="KW-1133">Transmembrane helix</keyword>
<evidence type="ECO:0000313" key="3">
    <source>
        <dbReference type="EMBL" id="MSU01597.1"/>
    </source>
</evidence>
<dbReference type="RefSeq" id="WP_154440007.1">
    <property type="nucleotide sequence ID" value="NZ_JAHLPJ010000001.1"/>
</dbReference>
<comment type="caution">
    <text evidence="3">The sequence shown here is derived from an EMBL/GenBank/DDBJ whole genome shotgun (WGS) entry which is preliminary data.</text>
</comment>
<organism evidence="3 4">
    <name type="scientific">Tissierella pigra</name>
    <dbReference type="NCBI Taxonomy" id="2607614"/>
    <lineage>
        <taxon>Bacteria</taxon>
        <taxon>Bacillati</taxon>
        <taxon>Bacillota</taxon>
        <taxon>Tissierellia</taxon>
        <taxon>Tissierellales</taxon>
        <taxon>Tissierellaceae</taxon>
        <taxon>Tissierella</taxon>
    </lineage>
</organism>
<feature type="transmembrane region" description="Helical" evidence="1">
    <location>
        <begin position="6"/>
        <end position="26"/>
    </location>
</feature>
<dbReference type="InterPro" id="IPR050570">
    <property type="entry name" value="Cell_wall_metabolism_enzyme"/>
</dbReference>
<dbReference type="InterPro" id="IPR011055">
    <property type="entry name" value="Dup_hybrid_motif"/>
</dbReference>
<feature type="transmembrane region" description="Helical" evidence="1">
    <location>
        <begin position="64"/>
        <end position="85"/>
    </location>
</feature>
<proteinExistence type="predicted"/>
<dbReference type="AlphaFoldDB" id="A0A6N7XUZ6"/>
<dbReference type="Pfam" id="PF01551">
    <property type="entry name" value="Peptidase_M23"/>
    <property type="match status" value="1"/>
</dbReference>
<dbReference type="SUPFAM" id="SSF51261">
    <property type="entry name" value="Duplicated hybrid motif"/>
    <property type="match status" value="1"/>
</dbReference>
<dbReference type="Gene3D" id="2.70.70.10">
    <property type="entry name" value="Glucose Permease (Domain IIA)"/>
    <property type="match status" value="1"/>
</dbReference>
<name>A0A6N7XUZ6_9FIRM</name>
<dbReference type="EMBL" id="VUNQ01000016">
    <property type="protein sequence ID" value="MSU01597.1"/>
    <property type="molecule type" value="Genomic_DNA"/>
</dbReference>
<protein>
    <submittedName>
        <fullName evidence="3">M23 family metallopeptidase</fullName>
    </submittedName>
</protein>
<keyword evidence="1" id="KW-0812">Transmembrane</keyword>
<feature type="domain" description="M23ase beta-sheet core" evidence="2">
    <location>
        <begin position="202"/>
        <end position="291"/>
    </location>
</feature>